<proteinExistence type="predicted"/>
<name>A0A4Z2J8F5_9TELE</name>
<comment type="caution">
    <text evidence="2">The sequence shown here is derived from an EMBL/GenBank/DDBJ whole genome shotgun (WGS) entry which is preliminary data.</text>
</comment>
<evidence type="ECO:0000313" key="3">
    <source>
        <dbReference type="Proteomes" id="UP000314294"/>
    </source>
</evidence>
<accession>A0A4Z2J8F5</accession>
<organism evidence="2 3">
    <name type="scientific">Liparis tanakae</name>
    <name type="common">Tanaka's snailfish</name>
    <dbReference type="NCBI Taxonomy" id="230148"/>
    <lineage>
        <taxon>Eukaryota</taxon>
        <taxon>Metazoa</taxon>
        <taxon>Chordata</taxon>
        <taxon>Craniata</taxon>
        <taxon>Vertebrata</taxon>
        <taxon>Euteleostomi</taxon>
        <taxon>Actinopterygii</taxon>
        <taxon>Neopterygii</taxon>
        <taxon>Teleostei</taxon>
        <taxon>Neoteleostei</taxon>
        <taxon>Acanthomorphata</taxon>
        <taxon>Eupercaria</taxon>
        <taxon>Perciformes</taxon>
        <taxon>Cottioidei</taxon>
        <taxon>Cottales</taxon>
        <taxon>Liparidae</taxon>
        <taxon>Liparis</taxon>
    </lineage>
</organism>
<evidence type="ECO:0000256" key="1">
    <source>
        <dbReference type="SAM" id="MobiDB-lite"/>
    </source>
</evidence>
<sequence>MQNGRELKESGGIPQGLAVRRGRAGARAGLPSMLGNGNVSDGDLLHISAVPGEFQGGKKMRSVSNTVMQGDTSGLPLGPSLHAAPLTPPPQQTAQLRRYAQPKGYARLCEGPGVGAGASARYFTAAPDI</sequence>
<feature type="region of interest" description="Disordered" evidence="1">
    <location>
        <begin position="1"/>
        <end position="23"/>
    </location>
</feature>
<dbReference type="AlphaFoldDB" id="A0A4Z2J8F5"/>
<reference evidence="2 3" key="1">
    <citation type="submission" date="2019-03" db="EMBL/GenBank/DDBJ databases">
        <title>First draft genome of Liparis tanakae, snailfish: a comprehensive survey of snailfish specific genes.</title>
        <authorList>
            <person name="Kim W."/>
            <person name="Song I."/>
            <person name="Jeong J.-H."/>
            <person name="Kim D."/>
            <person name="Kim S."/>
            <person name="Ryu S."/>
            <person name="Song J.Y."/>
            <person name="Lee S.K."/>
        </authorList>
    </citation>
    <scope>NUCLEOTIDE SEQUENCE [LARGE SCALE GENOMIC DNA]</scope>
    <source>
        <tissue evidence="2">Muscle</tissue>
    </source>
</reference>
<evidence type="ECO:0000313" key="2">
    <source>
        <dbReference type="EMBL" id="TNN86191.1"/>
    </source>
</evidence>
<dbReference type="EMBL" id="SRLO01000017">
    <property type="protein sequence ID" value="TNN86191.1"/>
    <property type="molecule type" value="Genomic_DNA"/>
</dbReference>
<gene>
    <name evidence="2" type="ORF">EYF80_003608</name>
</gene>
<keyword evidence="3" id="KW-1185">Reference proteome</keyword>
<dbReference type="Proteomes" id="UP000314294">
    <property type="component" value="Unassembled WGS sequence"/>
</dbReference>
<protein>
    <submittedName>
        <fullName evidence="2">Uncharacterized protein</fullName>
    </submittedName>
</protein>
<feature type="region of interest" description="Disordered" evidence="1">
    <location>
        <begin position="67"/>
        <end position="90"/>
    </location>
</feature>